<dbReference type="Gene3D" id="3.40.630.30">
    <property type="match status" value="1"/>
</dbReference>
<dbReference type="OrthoDB" id="118465at2"/>
<dbReference type="Pfam" id="PF00583">
    <property type="entry name" value="Acetyltransf_1"/>
    <property type="match status" value="1"/>
</dbReference>
<evidence type="ECO:0000259" key="3">
    <source>
        <dbReference type="PROSITE" id="PS51186"/>
    </source>
</evidence>
<organism evidence="4 5">
    <name type="scientific">Novosphingobium umbonatum</name>
    <dbReference type="NCBI Taxonomy" id="1908524"/>
    <lineage>
        <taxon>Bacteria</taxon>
        <taxon>Pseudomonadati</taxon>
        <taxon>Pseudomonadota</taxon>
        <taxon>Alphaproteobacteria</taxon>
        <taxon>Sphingomonadales</taxon>
        <taxon>Sphingomonadaceae</taxon>
        <taxon>Novosphingobium</taxon>
    </lineage>
</organism>
<dbReference type="SUPFAM" id="SSF55729">
    <property type="entry name" value="Acyl-CoA N-acyltransferases (Nat)"/>
    <property type="match status" value="1"/>
</dbReference>
<keyword evidence="2" id="KW-0012">Acyltransferase</keyword>
<evidence type="ECO:0000256" key="1">
    <source>
        <dbReference type="ARBA" id="ARBA00022679"/>
    </source>
</evidence>
<dbReference type="PROSITE" id="PS51186">
    <property type="entry name" value="GNAT"/>
    <property type="match status" value="1"/>
</dbReference>
<sequence>MTTTLTHRFATMDDLPALRELMARAIDQLQHDFLTPEQVQASRHVMGLDTQLIKDGTYVMVLRDGQIAGCGGWSYRATLYGGDASVVAREPEVLDPAKDAARIRAMYTNPDFVRQGIGRRVMQICEDCAREAGFKRTEMMATMAGVPLYRAMGYEPIEDVLSAPIDGVQVPLLRMGKVL</sequence>
<dbReference type="CDD" id="cd04301">
    <property type="entry name" value="NAT_SF"/>
    <property type="match status" value="1"/>
</dbReference>
<dbReference type="Proteomes" id="UP000282837">
    <property type="component" value="Unassembled WGS sequence"/>
</dbReference>
<name>A0A3S2UU31_9SPHN</name>
<dbReference type="AlphaFoldDB" id="A0A3S2UU31"/>
<dbReference type="InterPro" id="IPR000182">
    <property type="entry name" value="GNAT_dom"/>
</dbReference>
<dbReference type="PANTHER" id="PTHR43877:SF1">
    <property type="entry name" value="ACETYLTRANSFERASE"/>
    <property type="match status" value="1"/>
</dbReference>
<keyword evidence="5" id="KW-1185">Reference proteome</keyword>
<evidence type="ECO:0000313" key="5">
    <source>
        <dbReference type="Proteomes" id="UP000282837"/>
    </source>
</evidence>
<dbReference type="InterPro" id="IPR016181">
    <property type="entry name" value="Acyl_CoA_acyltransferase"/>
</dbReference>
<dbReference type="PANTHER" id="PTHR43877">
    <property type="entry name" value="AMINOALKYLPHOSPHONATE N-ACETYLTRANSFERASE-RELATED-RELATED"/>
    <property type="match status" value="1"/>
</dbReference>
<gene>
    <name evidence="4" type="ORF">EOE18_05825</name>
</gene>
<dbReference type="EMBL" id="SACO01000003">
    <property type="protein sequence ID" value="RVU06341.1"/>
    <property type="molecule type" value="Genomic_DNA"/>
</dbReference>
<keyword evidence="1 4" id="KW-0808">Transferase</keyword>
<protein>
    <submittedName>
        <fullName evidence="4">GNAT family N-acetyltransferase</fullName>
    </submittedName>
</protein>
<feature type="domain" description="N-acetyltransferase" evidence="3">
    <location>
        <begin position="5"/>
        <end position="179"/>
    </location>
</feature>
<dbReference type="InterPro" id="IPR050832">
    <property type="entry name" value="Bact_Acetyltransf"/>
</dbReference>
<dbReference type="GO" id="GO:0016747">
    <property type="term" value="F:acyltransferase activity, transferring groups other than amino-acyl groups"/>
    <property type="evidence" value="ECO:0007669"/>
    <property type="project" value="InterPro"/>
</dbReference>
<comment type="caution">
    <text evidence="4">The sequence shown here is derived from an EMBL/GenBank/DDBJ whole genome shotgun (WGS) entry which is preliminary data.</text>
</comment>
<evidence type="ECO:0000256" key="2">
    <source>
        <dbReference type="ARBA" id="ARBA00023315"/>
    </source>
</evidence>
<accession>A0A3S2UU31</accession>
<proteinExistence type="predicted"/>
<dbReference type="RefSeq" id="WP_127707145.1">
    <property type="nucleotide sequence ID" value="NZ_SACO01000003.1"/>
</dbReference>
<evidence type="ECO:0000313" key="4">
    <source>
        <dbReference type="EMBL" id="RVU06341.1"/>
    </source>
</evidence>
<reference evidence="4 5" key="1">
    <citation type="submission" date="2019-01" db="EMBL/GenBank/DDBJ databases">
        <authorList>
            <person name="Chen W.-M."/>
        </authorList>
    </citation>
    <scope>NUCLEOTIDE SEQUENCE [LARGE SCALE GENOMIC DNA]</scope>
    <source>
        <strain evidence="4 5">FSY-9</strain>
    </source>
</reference>